<comment type="caution">
    <text evidence="8">The sequence shown here is derived from an EMBL/GenBank/DDBJ whole genome shotgun (WGS) entry which is preliminary data.</text>
</comment>
<keyword evidence="4 5" id="KW-0833">Ubl conjugation pathway</keyword>
<dbReference type="GO" id="GO:0061630">
    <property type="term" value="F:ubiquitin protein ligase activity"/>
    <property type="evidence" value="ECO:0007669"/>
    <property type="project" value="UniProtKB-EC"/>
</dbReference>
<dbReference type="InterPro" id="IPR032353">
    <property type="entry name" value="AZUL"/>
</dbReference>
<dbReference type="PANTHER" id="PTHR45700:SF8">
    <property type="entry name" value="HECT-TYPE E3 UBIQUITIN TRANSFERASE"/>
    <property type="match status" value="1"/>
</dbReference>
<evidence type="ECO:0000256" key="5">
    <source>
        <dbReference type="PROSITE-ProRule" id="PRU00104"/>
    </source>
</evidence>
<keyword evidence="9" id="KW-1185">Reference proteome</keyword>
<dbReference type="SMART" id="SM00119">
    <property type="entry name" value="HECTc"/>
    <property type="match status" value="1"/>
</dbReference>
<dbReference type="GO" id="GO:0000209">
    <property type="term" value="P:protein polyubiquitination"/>
    <property type="evidence" value="ECO:0007669"/>
    <property type="project" value="InterPro"/>
</dbReference>
<feature type="active site" description="Glycyl thioester intermediate" evidence="5">
    <location>
        <position position="1257"/>
    </location>
</feature>
<feature type="compositionally biased region" description="Basic and acidic residues" evidence="6">
    <location>
        <begin position="275"/>
        <end position="286"/>
    </location>
</feature>
<dbReference type="PROSITE" id="PS50237">
    <property type="entry name" value="HECT"/>
    <property type="match status" value="1"/>
</dbReference>
<evidence type="ECO:0000313" key="9">
    <source>
        <dbReference type="Proteomes" id="UP000431533"/>
    </source>
</evidence>
<protein>
    <recommendedName>
        <fullName evidence="2">HECT-type E3 ubiquitin transferase</fullName>
        <ecNumber evidence="2">2.3.2.26</ecNumber>
    </recommendedName>
</protein>
<dbReference type="Pfam" id="PF00632">
    <property type="entry name" value="HECT"/>
    <property type="match status" value="1"/>
</dbReference>
<evidence type="ECO:0000256" key="3">
    <source>
        <dbReference type="ARBA" id="ARBA00022679"/>
    </source>
</evidence>
<name>A0A8H8R6D6_9HELO</name>
<evidence type="ECO:0000256" key="6">
    <source>
        <dbReference type="SAM" id="MobiDB-lite"/>
    </source>
</evidence>
<dbReference type="InterPro" id="IPR035983">
    <property type="entry name" value="Hect_E3_ubiquitin_ligase"/>
</dbReference>
<feature type="region of interest" description="Disordered" evidence="6">
    <location>
        <begin position="260"/>
        <end position="402"/>
    </location>
</feature>
<proteinExistence type="predicted"/>
<keyword evidence="3" id="KW-0808">Transferase</keyword>
<dbReference type="Gene3D" id="6.10.130.10">
    <property type="entry name" value="Ubiquitin-protein ligase E3A, N-terminal zinc-binding domain (AZUL)"/>
    <property type="match status" value="1"/>
</dbReference>
<dbReference type="EC" id="2.3.2.26" evidence="2"/>
<gene>
    <name evidence="8" type="primary">Ube3a</name>
    <name evidence="8" type="ORF">LHYA1_G002721</name>
</gene>
<feature type="region of interest" description="Disordered" evidence="6">
    <location>
        <begin position="146"/>
        <end position="223"/>
    </location>
</feature>
<keyword evidence="8" id="KW-0436">Ligase</keyword>
<accession>A0A8H8R6D6</accession>
<evidence type="ECO:0000256" key="2">
    <source>
        <dbReference type="ARBA" id="ARBA00012485"/>
    </source>
</evidence>
<dbReference type="GeneID" id="41982919"/>
<dbReference type="OrthoDB" id="5981550at2759"/>
<dbReference type="Proteomes" id="UP000431533">
    <property type="component" value="Unassembled WGS sequence"/>
</dbReference>
<evidence type="ECO:0000259" key="7">
    <source>
        <dbReference type="PROSITE" id="PS50237"/>
    </source>
</evidence>
<dbReference type="InterPro" id="IPR044611">
    <property type="entry name" value="E3A/B/C-like"/>
</dbReference>
<feature type="domain" description="HECT" evidence="7">
    <location>
        <begin position="937"/>
        <end position="1289"/>
    </location>
</feature>
<reference evidence="8 9" key="1">
    <citation type="submission" date="2018-05" db="EMBL/GenBank/DDBJ databases">
        <title>Genome sequencing and assembly of the regulated plant pathogen Lachnellula willkommii and related sister species for the development of diagnostic species identification markers.</title>
        <authorList>
            <person name="Giroux E."/>
            <person name="Bilodeau G."/>
        </authorList>
    </citation>
    <scope>NUCLEOTIDE SEQUENCE [LARGE SCALE GENOMIC DNA]</scope>
    <source>
        <strain evidence="8 9">CBS 185.66</strain>
    </source>
</reference>
<feature type="compositionally biased region" description="Polar residues" evidence="6">
    <location>
        <begin position="329"/>
        <end position="348"/>
    </location>
</feature>
<dbReference type="PANTHER" id="PTHR45700">
    <property type="entry name" value="UBIQUITIN-PROTEIN LIGASE E3C"/>
    <property type="match status" value="1"/>
</dbReference>
<dbReference type="SUPFAM" id="SSF56204">
    <property type="entry name" value="Hect, E3 ligase catalytic domain"/>
    <property type="match status" value="1"/>
</dbReference>
<dbReference type="Gene3D" id="3.30.2410.10">
    <property type="entry name" value="Hect, E3 ligase catalytic domain"/>
    <property type="match status" value="1"/>
</dbReference>
<feature type="compositionally biased region" description="Polar residues" evidence="6">
    <location>
        <begin position="389"/>
        <end position="402"/>
    </location>
</feature>
<dbReference type="FunFam" id="3.30.2410.10:FF:000003">
    <property type="entry name" value="probable E3 ubiquitin-protein ligase HERC4 isoform X1"/>
    <property type="match status" value="1"/>
</dbReference>
<comment type="catalytic activity">
    <reaction evidence="1">
        <text>S-ubiquitinyl-[E2 ubiquitin-conjugating enzyme]-L-cysteine + [acceptor protein]-L-lysine = [E2 ubiquitin-conjugating enzyme]-L-cysteine + N(6)-ubiquitinyl-[acceptor protein]-L-lysine.</text>
        <dbReference type="EC" id="2.3.2.26"/>
    </reaction>
</comment>
<dbReference type="RefSeq" id="XP_031007986.1">
    <property type="nucleotide sequence ID" value="XM_031147696.1"/>
</dbReference>
<dbReference type="InterPro" id="IPR000569">
    <property type="entry name" value="HECT_dom"/>
</dbReference>
<evidence type="ECO:0000256" key="1">
    <source>
        <dbReference type="ARBA" id="ARBA00000885"/>
    </source>
</evidence>
<organism evidence="8 9">
    <name type="scientific">Lachnellula hyalina</name>
    <dbReference type="NCBI Taxonomy" id="1316788"/>
    <lineage>
        <taxon>Eukaryota</taxon>
        <taxon>Fungi</taxon>
        <taxon>Dikarya</taxon>
        <taxon>Ascomycota</taxon>
        <taxon>Pezizomycotina</taxon>
        <taxon>Leotiomycetes</taxon>
        <taxon>Helotiales</taxon>
        <taxon>Lachnaceae</taxon>
        <taxon>Lachnellula</taxon>
    </lineage>
</organism>
<feature type="compositionally biased region" description="Basic and acidic residues" evidence="6">
    <location>
        <begin position="353"/>
        <end position="362"/>
    </location>
</feature>
<dbReference type="EMBL" id="QGMH01000021">
    <property type="protein sequence ID" value="TVY29198.1"/>
    <property type="molecule type" value="Genomic_DNA"/>
</dbReference>
<evidence type="ECO:0000256" key="4">
    <source>
        <dbReference type="ARBA" id="ARBA00022786"/>
    </source>
</evidence>
<dbReference type="GO" id="GO:0016874">
    <property type="term" value="F:ligase activity"/>
    <property type="evidence" value="ECO:0007669"/>
    <property type="project" value="UniProtKB-KW"/>
</dbReference>
<dbReference type="Pfam" id="PF16558">
    <property type="entry name" value="AZUL"/>
    <property type="match status" value="1"/>
</dbReference>
<dbReference type="Gene3D" id="3.90.1750.10">
    <property type="entry name" value="Hect, E3 ligase catalytic domains"/>
    <property type="match status" value="1"/>
</dbReference>
<dbReference type="Gene3D" id="3.30.2160.10">
    <property type="entry name" value="Hect, E3 ligase catalytic domain"/>
    <property type="match status" value="1"/>
</dbReference>
<sequence length="1289" mass="144891">MTRDIQRLHHEHDPATEDEVYAALWATTPFPRLPPDAPEALKKVTIDIDDPRRVYTIHHAARRYHFQILVERYIFQIRYGCTSETCSTSTCFSSRKHVAGGAPVRRYNATSARTLAVYMASQDNPEQGLCHHPGANHSILQVKVPPKPKKQANGSVQPPEKKERLAGQESSDGDESKGQPAGRIHPGGDATKGKTNSNSPKDEEPPTNIGVDPLKSLDEPTSTDHRSFVQNVFGTTAFKMLEWLTPRSLELLSRPEEIAKLADKDNPKPSPQDLHNSKSNDLKEKANVASAIRSSSEDSILQKPAPVKVAKEASHPKPSPRTAKAPPSLQDSKSKPTSRPTQKSTSSSHRQKKSDLREDHAPKGILNIPSMPSDPSMDMTLPQFRPSHTKQNISRQSSNTGPQLQVAEITSITAGKSSSVRIITEQKRPPAVSEDSPAPKEEAIFTAKVKIENIPQRTDVSRPPSIKSPSSPQSMSGLPIELIDFLCDVMHTDGTTEKHDLEQMTINDKTVKILHRPYPKLKRQDPGLSDLDPIALKERWRSFIEQSFFDVLSKPDSLLQSFRDSDGQLLDTHTIWYLLLRMTRVAPSIVFHGLWIVAGVLYNLPDKLETVHDWAKPPENSPSSKSLSNEEAAEVMSICLHALVAAAPLVSNARQLANMSRIRSYGLTVLGRDKSSLEPTNLCLAYEDAFTNELALRLARRLFASIPTRRRFSELLDVQNDVRNDDEREPDVLEALLAKLKFLDLEITPALSFNLDERDLHEKRVPTLLLDWARTVLLQDWQGSAEVPAEGAFGGALALIAAIYKHRKSLLLGDIHFRTEYFAERLDPLAMPLEWLKFESNKRTVHLLDFPYLFNPSTLVTYFRSINYSRMNQAYEVARATSGLMRSIDPEMKLLPDQSARYRLLDRLQTGTSCFMVLEISRRNVLEDTFNAIWRREEREIMRPLKIRLGEEGGEEGMDSGGVQQEFFRLAIAAALDPDYGTFTIDSRTKMTWFQPGSPEPLWKFELIGLIISLAIYNGLTLPVTFPKALYQKLLSEEVSELHHIADGWPDLANGLTTLLEWDEKDGLIEDIFARTYEFSVEQFGQPISMEMGANAATPTTHWPQFTDAHTSFNPVDAPMVTNANRNNYVSDYIRFLTDVSIRPQFDAFKKGFFACISPASLTLFTPTTLQSILEGIQEIDIAELRRCTRYIGWDASHRTVRDFWSIVKKYDLEHRKKLLEFVTASDRVPVGGMRNLQFTLQRNGVGDGQLPSSYTCYGILLMPEYSGKEVLKEKLGMALENSQGFGFA</sequence>
<dbReference type="InterPro" id="IPR042556">
    <property type="entry name" value="AZUL_sf"/>
</dbReference>
<evidence type="ECO:0000313" key="8">
    <source>
        <dbReference type="EMBL" id="TVY29198.1"/>
    </source>
</evidence>